<dbReference type="RefSeq" id="XP_033576002.1">
    <property type="nucleotide sequence ID" value="XM_033722939.1"/>
</dbReference>
<reference evidence="5" key="2">
    <citation type="submission" date="2020-04" db="EMBL/GenBank/DDBJ databases">
        <authorList>
            <consortium name="NCBI Genome Project"/>
        </authorList>
    </citation>
    <scope>NUCLEOTIDE SEQUENCE</scope>
    <source>
        <strain evidence="5">CBS 304.34</strain>
    </source>
</reference>
<evidence type="ECO:0000313" key="5">
    <source>
        <dbReference type="RefSeq" id="XP_033576002.1"/>
    </source>
</evidence>
<feature type="domain" description="DUF1308" evidence="2">
    <location>
        <begin position="305"/>
        <end position="394"/>
    </location>
</feature>
<dbReference type="InterPro" id="IPR010733">
    <property type="entry name" value="DUF1308"/>
</dbReference>
<gene>
    <name evidence="3 5" type="ORF">BDZ99DRAFT_488824</name>
</gene>
<protein>
    <recommendedName>
        <fullName evidence="2">DUF1308 domain-containing protein</fullName>
    </recommendedName>
</protein>
<dbReference type="Proteomes" id="UP000504636">
    <property type="component" value="Unplaced"/>
</dbReference>
<dbReference type="PANTHER" id="PTHR13379:SF0">
    <property type="entry name" value="UPF0415 PROTEIN C7ORF25"/>
    <property type="match status" value="1"/>
</dbReference>
<dbReference type="AlphaFoldDB" id="A0A6A6YKG8"/>
<evidence type="ECO:0000313" key="3">
    <source>
        <dbReference type="EMBL" id="KAF2809038.1"/>
    </source>
</evidence>
<keyword evidence="4" id="KW-1185">Reference proteome</keyword>
<feature type="region of interest" description="Disordered" evidence="1">
    <location>
        <begin position="198"/>
        <end position="219"/>
    </location>
</feature>
<organism evidence="3">
    <name type="scientific">Mytilinidion resinicola</name>
    <dbReference type="NCBI Taxonomy" id="574789"/>
    <lineage>
        <taxon>Eukaryota</taxon>
        <taxon>Fungi</taxon>
        <taxon>Dikarya</taxon>
        <taxon>Ascomycota</taxon>
        <taxon>Pezizomycotina</taxon>
        <taxon>Dothideomycetes</taxon>
        <taxon>Pleosporomycetidae</taxon>
        <taxon>Mytilinidiales</taxon>
        <taxon>Mytilinidiaceae</taxon>
        <taxon>Mytilinidion</taxon>
    </lineage>
</organism>
<evidence type="ECO:0000259" key="2">
    <source>
        <dbReference type="Pfam" id="PF07000"/>
    </source>
</evidence>
<reference evidence="5" key="3">
    <citation type="submission" date="2025-04" db="UniProtKB">
        <authorList>
            <consortium name="RefSeq"/>
        </authorList>
    </citation>
    <scope>IDENTIFICATION</scope>
    <source>
        <strain evidence="5">CBS 304.34</strain>
    </source>
</reference>
<dbReference type="Pfam" id="PF07000">
    <property type="entry name" value="DUF1308"/>
    <property type="match status" value="1"/>
</dbReference>
<dbReference type="PANTHER" id="PTHR13379">
    <property type="entry name" value="UNCHARACTERIZED DUF1308"/>
    <property type="match status" value="1"/>
</dbReference>
<sequence length="509" mass="56663">MDVASEVSESEDGKVANQPSEDIKAPENSAELEAIAHDLLNRAKSLLSEVETWIEAVHQKKLSTGQRAVEYRTLRNDIEAEIGFLKKLATMDLSQEKARHYIVSSNLMYFEAMWAAAKRSSGLLAFRKNLFHSRPADRRRGVEQKGVRSSRARGDDKAFALVDIIARDGLEWIKISTMSEKRLLFDLAKLGWQNDAFSDSEDEDMDDQPSKHDEDDDDEVSLVKTARDLAKGAPKSRVMGKIPTVRFVLPRIHSGKIKEIDSVIQKMRATGAIVECGNDLKPPLSMEAALPRLLVDRSTNFTETLNIDCTILLAIISDISHADVPIQDWYPPAVKSQIVSEAKERLLPTQFYPILKGRSMVCTEEAALQMKEIAAIIGTESEKQRALILFGEISHQSREDLVVAWSKLSAYSSPPDLLLPIRVVPKYVPDARISPTAAAVASELTPINSSVFLFGWMAGLTTLTSNRTTVKQIDRIVDDVGLEDWDSGPLLWVSEEARSLIAKQGRRKA</sequence>
<feature type="region of interest" description="Disordered" evidence="1">
    <location>
        <begin position="1"/>
        <end position="26"/>
    </location>
</feature>
<dbReference type="GeneID" id="54463832"/>
<dbReference type="EMBL" id="MU003702">
    <property type="protein sequence ID" value="KAF2809038.1"/>
    <property type="molecule type" value="Genomic_DNA"/>
</dbReference>
<reference evidence="3 5" key="1">
    <citation type="journal article" date="2020" name="Stud. Mycol.">
        <title>101 Dothideomycetes genomes: a test case for predicting lifestyles and emergence of pathogens.</title>
        <authorList>
            <person name="Haridas S."/>
            <person name="Albert R."/>
            <person name="Binder M."/>
            <person name="Bloem J."/>
            <person name="Labutti K."/>
            <person name="Salamov A."/>
            <person name="Andreopoulos B."/>
            <person name="Baker S."/>
            <person name="Barry K."/>
            <person name="Bills G."/>
            <person name="Bluhm B."/>
            <person name="Cannon C."/>
            <person name="Castanera R."/>
            <person name="Culley D."/>
            <person name="Daum C."/>
            <person name="Ezra D."/>
            <person name="Gonzalez J."/>
            <person name="Henrissat B."/>
            <person name="Kuo A."/>
            <person name="Liang C."/>
            <person name="Lipzen A."/>
            <person name="Lutzoni F."/>
            <person name="Magnuson J."/>
            <person name="Mondo S."/>
            <person name="Nolan M."/>
            <person name="Ohm R."/>
            <person name="Pangilinan J."/>
            <person name="Park H.-J."/>
            <person name="Ramirez L."/>
            <person name="Alfaro M."/>
            <person name="Sun H."/>
            <person name="Tritt A."/>
            <person name="Yoshinaga Y."/>
            <person name="Zwiers L.-H."/>
            <person name="Turgeon B."/>
            <person name="Goodwin S."/>
            <person name="Spatafora J."/>
            <person name="Crous P."/>
            <person name="Grigoriev I."/>
        </authorList>
    </citation>
    <scope>NUCLEOTIDE SEQUENCE</scope>
    <source>
        <strain evidence="3 5">CBS 304.34</strain>
    </source>
</reference>
<name>A0A6A6YKG8_9PEZI</name>
<proteinExistence type="predicted"/>
<accession>A0A6A6YKG8</accession>
<feature type="compositionally biased region" description="Acidic residues" evidence="1">
    <location>
        <begin position="198"/>
        <end position="207"/>
    </location>
</feature>
<evidence type="ECO:0000313" key="4">
    <source>
        <dbReference type="Proteomes" id="UP000504636"/>
    </source>
</evidence>
<evidence type="ECO:0000256" key="1">
    <source>
        <dbReference type="SAM" id="MobiDB-lite"/>
    </source>
</evidence>
<dbReference type="OrthoDB" id="441890at2759"/>